<dbReference type="AlphaFoldDB" id="A0A1A5YM83"/>
<gene>
    <name evidence="1" type="ORF">A7K91_07220</name>
</gene>
<protein>
    <recommendedName>
        <fullName evidence="3">Nitrile hydratase subunit beta</fullName>
    </recommendedName>
</protein>
<organism evidence="1 2">
    <name type="scientific">Paenibacillus oryzae</name>
    <dbReference type="NCBI Taxonomy" id="1844972"/>
    <lineage>
        <taxon>Bacteria</taxon>
        <taxon>Bacillati</taxon>
        <taxon>Bacillota</taxon>
        <taxon>Bacilli</taxon>
        <taxon>Bacillales</taxon>
        <taxon>Paenibacillaceae</taxon>
        <taxon>Paenibacillus</taxon>
    </lineage>
</organism>
<reference evidence="1 2" key="1">
    <citation type="submission" date="2016-05" db="EMBL/GenBank/DDBJ databases">
        <title>Paenibacillus oryzae. sp. nov., isolated from the rice root.</title>
        <authorList>
            <person name="Zhang J."/>
            <person name="Zhang X."/>
        </authorList>
    </citation>
    <scope>NUCLEOTIDE SEQUENCE [LARGE SCALE GENOMIC DNA]</scope>
    <source>
        <strain evidence="1 2">1DrF-4</strain>
    </source>
</reference>
<keyword evidence="2" id="KW-1185">Reference proteome</keyword>
<evidence type="ECO:0000313" key="2">
    <source>
        <dbReference type="Proteomes" id="UP000092024"/>
    </source>
</evidence>
<accession>A0A1A5YM83</accession>
<proteinExistence type="predicted"/>
<dbReference type="Proteomes" id="UP000092024">
    <property type="component" value="Unassembled WGS sequence"/>
</dbReference>
<name>A0A1A5YM83_9BACL</name>
<sequence>MTNPDMSAWEQVQIVARLSDLKEDHYRALLTLSAMMELLIEKGLLTRQELDEKARQLDSELETLISTELHPMA</sequence>
<dbReference type="STRING" id="1844972.A7K91_07220"/>
<comment type="caution">
    <text evidence="1">The sequence shown here is derived from an EMBL/GenBank/DDBJ whole genome shotgun (WGS) entry which is preliminary data.</text>
</comment>
<dbReference type="EMBL" id="LYPA01000045">
    <property type="protein sequence ID" value="OBR66638.1"/>
    <property type="molecule type" value="Genomic_DNA"/>
</dbReference>
<evidence type="ECO:0000313" key="1">
    <source>
        <dbReference type="EMBL" id="OBR66638.1"/>
    </source>
</evidence>
<evidence type="ECO:0008006" key="3">
    <source>
        <dbReference type="Google" id="ProtNLM"/>
    </source>
</evidence>
<dbReference type="RefSeq" id="WP_068681513.1">
    <property type="nucleotide sequence ID" value="NZ_LYPA01000045.1"/>
</dbReference>